<evidence type="ECO:0000313" key="1">
    <source>
        <dbReference type="EMBL" id="ABV14602.1"/>
    </source>
</evidence>
<keyword evidence="2" id="KW-1185">Reference proteome</keyword>
<evidence type="ECO:0000313" key="2">
    <source>
        <dbReference type="Proteomes" id="UP000008148"/>
    </source>
</evidence>
<dbReference type="Proteomes" id="UP000008148">
    <property type="component" value="Chromosome"/>
</dbReference>
<gene>
    <name evidence="1" type="ordered locus">CKO_03522</name>
</gene>
<dbReference type="EMBL" id="CP000822">
    <property type="protein sequence ID" value="ABV14602.1"/>
    <property type="molecule type" value="Genomic_DNA"/>
</dbReference>
<name>A8AM89_CITK8</name>
<sequence>MIYVFCKKARRFQLRAKFSLDAGFVFYLKNASLHVACSSIKDVCADFFAFERNCQRFSL</sequence>
<accession>A8AM89</accession>
<dbReference type="HOGENOM" id="CLU_2951956_0_0_6"/>
<organism evidence="1 2">
    <name type="scientific">Citrobacter koseri (strain ATCC BAA-895 / CDC 4225-83 / SGSC4696)</name>
    <dbReference type="NCBI Taxonomy" id="290338"/>
    <lineage>
        <taxon>Bacteria</taxon>
        <taxon>Pseudomonadati</taxon>
        <taxon>Pseudomonadota</taxon>
        <taxon>Gammaproteobacteria</taxon>
        <taxon>Enterobacterales</taxon>
        <taxon>Enterobacteriaceae</taxon>
        <taxon>Citrobacter</taxon>
    </lineage>
</organism>
<protein>
    <submittedName>
        <fullName evidence="1">Uncharacterized protein</fullName>
    </submittedName>
</protein>
<dbReference type="KEGG" id="cko:CKO_03522"/>
<reference evidence="1 2" key="1">
    <citation type="submission" date="2007-08" db="EMBL/GenBank/DDBJ databases">
        <authorList>
            <consortium name="The Citrobacter koseri Genome Sequencing Project"/>
            <person name="McClelland M."/>
            <person name="Sanderson E.K."/>
            <person name="Porwollik S."/>
            <person name="Spieth J."/>
            <person name="Clifton W.S."/>
            <person name="Latreille P."/>
            <person name="Courtney L."/>
            <person name="Wang C."/>
            <person name="Pepin K."/>
            <person name="Bhonagiri V."/>
            <person name="Nash W."/>
            <person name="Johnson M."/>
            <person name="Thiruvilangam P."/>
            <person name="Wilson R."/>
        </authorList>
    </citation>
    <scope>NUCLEOTIDE SEQUENCE [LARGE SCALE GENOMIC DNA]</scope>
    <source>
        <strain evidence="2">ATCC BAA-895 / CDC 4225-83 / SGSC4696</strain>
    </source>
</reference>
<dbReference type="AlphaFoldDB" id="A8AM89"/>
<proteinExistence type="predicted"/>